<accession>M4S0P1</accession>
<dbReference type="eggNOG" id="COG0457">
    <property type="taxonomic scope" value="Bacteria"/>
</dbReference>
<keyword evidence="1" id="KW-0802">TPR repeat</keyword>
<protein>
    <submittedName>
        <fullName evidence="2">Uncharacterized protein</fullName>
    </submittedName>
</protein>
<evidence type="ECO:0000313" key="2">
    <source>
        <dbReference type="EMBL" id="AGH44287.1"/>
    </source>
</evidence>
<dbReference type="InterPro" id="IPR011990">
    <property type="entry name" value="TPR-like_helical_dom_sf"/>
</dbReference>
<feature type="repeat" description="TPR" evidence="1">
    <location>
        <begin position="104"/>
        <end position="137"/>
    </location>
</feature>
<dbReference type="AlphaFoldDB" id="M4S0P1"/>
<evidence type="ECO:0000313" key="3">
    <source>
        <dbReference type="Proteomes" id="UP000011864"/>
    </source>
</evidence>
<dbReference type="EMBL" id="CP003837">
    <property type="protein sequence ID" value="AGH44287.1"/>
    <property type="molecule type" value="Genomic_DNA"/>
</dbReference>
<dbReference type="SUPFAM" id="SSF48452">
    <property type="entry name" value="TPR-like"/>
    <property type="match status" value="1"/>
</dbReference>
<dbReference type="KEGG" id="gps:C427_2178"/>
<proteinExistence type="predicted"/>
<dbReference type="PROSITE" id="PS50005">
    <property type="entry name" value="TPR"/>
    <property type="match status" value="1"/>
</dbReference>
<dbReference type="InterPro" id="IPR019734">
    <property type="entry name" value="TPR_rpt"/>
</dbReference>
<evidence type="ECO:0000256" key="1">
    <source>
        <dbReference type="PROSITE-ProRule" id="PRU00339"/>
    </source>
</evidence>
<organism evidence="2 3">
    <name type="scientific">Paraglaciecola psychrophila 170</name>
    <dbReference type="NCBI Taxonomy" id="1129794"/>
    <lineage>
        <taxon>Bacteria</taxon>
        <taxon>Pseudomonadati</taxon>
        <taxon>Pseudomonadota</taxon>
        <taxon>Gammaproteobacteria</taxon>
        <taxon>Alteromonadales</taxon>
        <taxon>Alteromonadaceae</taxon>
        <taxon>Paraglaciecola</taxon>
    </lineage>
</organism>
<name>M4S0P1_9ALTE</name>
<sequence length="152" mass="17017">MVLTNLSGSLPSTFIDEIAGFYITDMKAENGFGLPVAIKPLWAHLEKQGYANISNVAQEMQSQGAIKLIEVDLNTWGYQLIERKKFDQAMGVFTLNTQLFPASANTYDSLVEVYWLLGDSKKAVELYKKVLALQPDNNNAKNQLIKIKEQSN</sequence>
<dbReference type="PATRIC" id="fig|1129794.4.peg.2155"/>
<keyword evidence="3" id="KW-1185">Reference proteome</keyword>
<dbReference type="HOGENOM" id="CLU_1720595_0_0_6"/>
<gene>
    <name evidence="2" type="ORF">C427_2178</name>
</gene>
<dbReference type="Gene3D" id="1.25.40.10">
    <property type="entry name" value="Tetratricopeptide repeat domain"/>
    <property type="match status" value="1"/>
</dbReference>
<reference evidence="2 3" key="1">
    <citation type="journal article" date="2013" name="Genome Announc.">
        <title>Complete Genome Sequence of Glaciecola psychrophila Strain 170T.</title>
        <authorList>
            <person name="Yin J."/>
            <person name="Chen J."/>
            <person name="Liu G."/>
            <person name="Yu Y."/>
            <person name="Song L."/>
            <person name="Wang X."/>
            <person name="Qu X."/>
        </authorList>
    </citation>
    <scope>NUCLEOTIDE SEQUENCE [LARGE SCALE GENOMIC DNA]</scope>
    <source>
        <strain evidence="2 3">170</strain>
    </source>
</reference>
<dbReference type="Proteomes" id="UP000011864">
    <property type="component" value="Chromosome"/>
</dbReference>
<dbReference type="STRING" id="1129794.C427_2178"/>